<feature type="domain" description="Metallo-beta-lactamase" evidence="4">
    <location>
        <begin position="75"/>
        <end position="277"/>
    </location>
</feature>
<evidence type="ECO:0000313" key="5">
    <source>
        <dbReference type="EMBL" id="TCZ77805.1"/>
    </source>
</evidence>
<comment type="caution">
    <text evidence="5">The sequence shown here is derived from an EMBL/GenBank/DDBJ whole genome shotgun (WGS) entry which is preliminary data.</text>
</comment>
<comment type="catalytic activity">
    <reaction evidence="1">
        <text>3',5'-cyclic CMP + H2O = CMP + H(+)</text>
        <dbReference type="Rhea" id="RHEA:72675"/>
        <dbReference type="ChEBI" id="CHEBI:15377"/>
        <dbReference type="ChEBI" id="CHEBI:15378"/>
        <dbReference type="ChEBI" id="CHEBI:58003"/>
        <dbReference type="ChEBI" id="CHEBI:60377"/>
    </reaction>
    <physiologicalReaction direction="left-to-right" evidence="1">
        <dbReference type="Rhea" id="RHEA:72676"/>
    </physiologicalReaction>
</comment>
<keyword evidence="6" id="KW-1185">Reference proteome</keyword>
<dbReference type="OrthoDB" id="9805728at2"/>
<sequence length="321" mass="36821">MARKRFANLDDVSHTSSFKELQAWRKERKGKVKDRSFFVGQAANKEIDYLNANRTDTTVTWIGHSTFLLQIGGLNILTDPVWANSMAFERRLSPPGLEIDEIPPINVVLISHSHYDHLHLTSLRKLARYHKFKVLVPEGLRSWMQWRGFRDAVELPWWGSVQVGEVIFDFVPAQHWTRRTLFNTNATHWGGWVLRSKAQAAASDSNDAKSRTIYFAGDSGYFRGFGLIGEKYDIGTALMPIGAYEPEWFMGKQHVTPEEAIQAYIDSGAERFIPMHYGSFPLADDTTKEALDRLRAEWSRRELPEHHLKVLLHGETLRVQG</sequence>
<name>A0A4R4EHZ8_9BACL</name>
<protein>
    <submittedName>
        <fullName evidence="5">MBL fold metallo-hydrolase</fullName>
    </submittedName>
</protein>
<reference evidence="5 6" key="1">
    <citation type="submission" date="2019-03" db="EMBL/GenBank/DDBJ databases">
        <authorList>
            <person name="Kim M.K.M."/>
        </authorList>
    </citation>
    <scope>NUCLEOTIDE SEQUENCE [LARGE SCALE GENOMIC DNA]</scope>
    <source>
        <strain evidence="5 6">18JY21-1</strain>
    </source>
</reference>
<dbReference type="PIRSF" id="PIRSF038896">
    <property type="entry name" value="NAPE-PLD"/>
    <property type="match status" value="1"/>
</dbReference>
<dbReference type="Gene3D" id="3.60.15.10">
    <property type="entry name" value="Ribonuclease Z/Hydroxyacylglutathione hydrolase-like"/>
    <property type="match status" value="1"/>
</dbReference>
<dbReference type="GO" id="GO:0008270">
    <property type="term" value="F:zinc ion binding"/>
    <property type="evidence" value="ECO:0007669"/>
    <property type="project" value="InterPro"/>
</dbReference>
<accession>A0A4R4EHZ8</accession>
<organism evidence="5 6">
    <name type="scientific">Paenibacillus albiflavus</name>
    <dbReference type="NCBI Taxonomy" id="2545760"/>
    <lineage>
        <taxon>Bacteria</taxon>
        <taxon>Bacillati</taxon>
        <taxon>Bacillota</taxon>
        <taxon>Bacilli</taxon>
        <taxon>Bacillales</taxon>
        <taxon>Paenibacillaceae</taxon>
        <taxon>Paenibacillus</taxon>
    </lineage>
</organism>
<keyword evidence="5" id="KW-0378">Hydrolase</keyword>
<dbReference type="InterPro" id="IPR024884">
    <property type="entry name" value="NAPE-PLD"/>
</dbReference>
<dbReference type="SUPFAM" id="SSF56281">
    <property type="entry name" value="Metallo-hydrolase/oxidoreductase"/>
    <property type="match status" value="1"/>
</dbReference>
<evidence type="ECO:0000256" key="1">
    <source>
        <dbReference type="ARBA" id="ARBA00034221"/>
    </source>
</evidence>
<dbReference type="InterPro" id="IPR001279">
    <property type="entry name" value="Metallo-B-lactamas"/>
</dbReference>
<dbReference type="RefSeq" id="WP_132417888.1">
    <property type="nucleotide sequence ID" value="NZ_SKFG01000008.1"/>
</dbReference>
<dbReference type="Proteomes" id="UP000295418">
    <property type="component" value="Unassembled WGS sequence"/>
</dbReference>
<dbReference type="PANTHER" id="PTHR15032">
    <property type="entry name" value="N-ACYL-PHOSPHATIDYLETHANOLAMINE-HYDROLYZING PHOSPHOLIPASE D"/>
    <property type="match status" value="1"/>
</dbReference>
<dbReference type="GO" id="GO:0005737">
    <property type="term" value="C:cytoplasm"/>
    <property type="evidence" value="ECO:0007669"/>
    <property type="project" value="TreeGrafter"/>
</dbReference>
<evidence type="ECO:0000259" key="4">
    <source>
        <dbReference type="Pfam" id="PF12706"/>
    </source>
</evidence>
<dbReference type="GO" id="GO:0070290">
    <property type="term" value="F:N-acylphosphatidylethanolamine-specific phospholipase D activity"/>
    <property type="evidence" value="ECO:0007669"/>
    <property type="project" value="InterPro"/>
</dbReference>
<dbReference type="PANTHER" id="PTHR15032:SF36">
    <property type="entry name" value="METALLO-BETA-LACTAMASE DOMAIN-CONTAINING PROTEIN"/>
    <property type="match status" value="1"/>
</dbReference>
<dbReference type="EMBL" id="SKFG01000008">
    <property type="protein sequence ID" value="TCZ77805.1"/>
    <property type="molecule type" value="Genomic_DNA"/>
</dbReference>
<proteinExistence type="predicted"/>
<evidence type="ECO:0000256" key="3">
    <source>
        <dbReference type="ARBA" id="ARBA00048505"/>
    </source>
</evidence>
<comment type="function">
    <text evidence="2">Counteracts the endogenous Pycsar antiviral defense system. Phosphodiesterase that enables metal-dependent hydrolysis of host cyclic nucleotide Pycsar defense signals such as cCMP and cUMP.</text>
</comment>
<evidence type="ECO:0000313" key="6">
    <source>
        <dbReference type="Proteomes" id="UP000295418"/>
    </source>
</evidence>
<dbReference type="InterPro" id="IPR036866">
    <property type="entry name" value="RibonucZ/Hydroxyglut_hydro"/>
</dbReference>
<dbReference type="AlphaFoldDB" id="A0A4R4EHZ8"/>
<dbReference type="Pfam" id="PF12706">
    <property type="entry name" value="Lactamase_B_2"/>
    <property type="match status" value="1"/>
</dbReference>
<gene>
    <name evidence="5" type="ORF">E0485_10035</name>
</gene>
<comment type="catalytic activity">
    <reaction evidence="3">
        <text>3',5'-cyclic UMP + H2O = UMP + H(+)</text>
        <dbReference type="Rhea" id="RHEA:70575"/>
        <dbReference type="ChEBI" id="CHEBI:15377"/>
        <dbReference type="ChEBI" id="CHEBI:15378"/>
        <dbReference type="ChEBI" id="CHEBI:57865"/>
        <dbReference type="ChEBI" id="CHEBI:184387"/>
    </reaction>
    <physiologicalReaction direction="left-to-right" evidence="3">
        <dbReference type="Rhea" id="RHEA:70576"/>
    </physiologicalReaction>
</comment>
<evidence type="ECO:0000256" key="2">
    <source>
        <dbReference type="ARBA" id="ARBA00034301"/>
    </source>
</evidence>